<dbReference type="PROSITE" id="PS50846">
    <property type="entry name" value="HMA_2"/>
    <property type="match status" value="1"/>
</dbReference>
<dbReference type="PROSITE" id="PS01047">
    <property type="entry name" value="HMA_1"/>
    <property type="match status" value="1"/>
</dbReference>
<dbReference type="InterPro" id="IPR017969">
    <property type="entry name" value="Heavy-metal-associated_CS"/>
</dbReference>
<dbReference type="RefSeq" id="WP_118176848.1">
    <property type="nucleotide sequence ID" value="NZ_JAQEAO010000015.1"/>
</dbReference>
<dbReference type="OrthoDB" id="9813965at2"/>
<dbReference type="Pfam" id="PF00403">
    <property type="entry name" value="HMA"/>
    <property type="match status" value="1"/>
</dbReference>
<evidence type="ECO:0000259" key="2">
    <source>
        <dbReference type="PROSITE" id="PS50846"/>
    </source>
</evidence>
<evidence type="ECO:0000313" key="4">
    <source>
        <dbReference type="Proteomes" id="UP000283442"/>
    </source>
</evidence>
<name>A0A414NUJ8_9FIRM</name>
<feature type="domain" description="HMA" evidence="2">
    <location>
        <begin position="50"/>
        <end position="114"/>
    </location>
</feature>
<dbReference type="CDD" id="cd00371">
    <property type="entry name" value="HMA"/>
    <property type="match status" value="1"/>
</dbReference>
<dbReference type="InterPro" id="IPR036163">
    <property type="entry name" value="HMA_dom_sf"/>
</dbReference>
<accession>A0A414NUJ8</accession>
<reference evidence="3 4" key="1">
    <citation type="submission" date="2018-08" db="EMBL/GenBank/DDBJ databases">
        <title>A genome reference for cultivated species of the human gut microbiota.</title>
        <authorList>
            <person name="Zou Y."/>
            <person name="Xue W."/>
            <person name="Luo G."/>
        </authorList>
    </citation>
    <scope>NUCLEOTIDE SEQUENCE [LARGE SCALE GENOMIC DNA]</scope>
    <source>
        <strain evidence="3 4">AM25-21AC</strain>
    </source>
</reference>
<dbReference type="EMBL" id="QRHE01000014">
    <property type="protein sequence ID" value="RHF50537.1"/>
    <property type="molecule type" value="Genomic_DNA"/>
</dbReference>
<organism evidence="3 4">
    <name type="scientific">Mitsuokella multacida</name>
    <dbReference type="NCBI Taxonomy" id="52226"/>
    <lineage>
        <taxon>Bacteria</taxon>
        <taxon>Bacillati</taxon>
        <taxon>Bacillota</taxon>
        <taxon>Negativicutes</taxon>
        <taxon>Selenomonadales</taxon>
        <taxon>Selenomonadaceae</taxon>
        <taxon>Mitsuokella</taxon>
    </lineage>
</organism>
<proteinExistence type="predicted"/>
<dbReference type="InterPro" id="IPR006121">
    <property type="entry name" value="HMA_dom"/>
</dbReference>
<sequence length="120" mass="12702">MATAIVGILVLVALFFALKGVVKHWRGESSCCGGGDVKVPKKKLTGTIVETKIVDIEGMTCGHCKACVEQALDTIDGAAAEVNLHRNHAVVKMTREVSDDEIRRALAGSGYTITGIHIKG</sequence>
<dbReference type="AlphaFoldDB" id="A0A414NUJ8"/>
<protein>
    <submittedName>
        <fullName evidence="3">Copper chaperone</fullName>
    </submittedName>
</protein>
<evidence type="ECO:0000313" key="3">
    <source>
        <dbReference type="EMBL" id="RHF50537.1"/>
    </source>
</evidence>
<dbReference type="Gene3D" id="3.30.70.100">
    <property type="match status" value="1"/>
</dbReference>
<dbReference type="SUPFAM" id="SSF55008">
    <property type="entry name" value="HMA, heavy metal-associated domain"/>
    <property type="match status" value="1"/>
</dbReference>
<comment type="caution">
    <text evidence="3">The sequence shown here is derived from an EMBL/GenBank/DDBJ whole genome shotgun (WGS) entry which is preliminary data.</text>
</comment>
<keyword evidence="1" id="KW-0479">Metal-binding</keyword>
<evidence type="ECO:0000256" key="1">
    <source>
        <dbReference type="ARBA" id="ARBA00022723"/>
    </source>
</evidence>
<dbReference type="GO" id="GO:0046872">
    <property type="term" value="F:metal ion binding"/>
    <property type="evidence" value="ECO:0007669"/>
    <property type="project" value="UniProtKB-KW"/>
</dbReference>
<dbReference type="Proteomes" id="UP000283442">
    <property type="component" value="Unassembled WGS sequence"/>
</dbReference>
<gene>
    <name evidence="3" type="ORF">DW674_10810</name>
</gene>